<evidence type="ECO:0000313" key="4">
    <source>
        <dbReference type="Proteomes" id="UP000736335"/>
    </source>
</evidence>
<feature type="compositionally biased region" description="Acidic residues" evidence="1">
    <location>
        <begin position="937"/>
        <end position="946"/>
    </location>
</feature>
<dbReference type="Proteomes" id="UP000736335">
    <property type="component" value="Unassembled WGS sequence"/>
</dbReference>
<feature type="compositionally biased region" description="Pro residues" evidence="1">
    <location>
        <begin position="1088"/>
        <end position="1125"/>
    </location>
</feature>
<dbReference type="AlphaFoldDB" id="A0A9P6L4M8"/>
<evidence type="ECO:0000313" key="3">
    <source>
        <dbReference type="EMBL" id="KAF9782476.1"/>
    </source>
</evidence>
<feature type="compositionally biased region" description="Low complexity" evidence="1">
    <location>
        <begin position="434"/>
        <end position="447"/>
    </location>
</feature>
<organism evidence="3 4">
    <name type="scientific">Thelephora terrestris</name>
    <dbReference type="NCBI Taxonomy" id="56493"/>
    <lineage>
        <taxon>Eukaryota</taxon>
        <taxon>Fungi</taxon>
        <taxon>Dikarya</taxon>
        <taxon>Basidiomycota</taxon>
        <taxon>Agaricomycotina</taxon>
        <taxon>Agaricomycetes</taxon>
        <taxon>Thelephorales</taxon>
        <taxon>Thelephoraceae</taxon>
        <taxon>Thelephora</taxon>
    </lineage>
</organism>
<feature type="region of interest" description="Disordered" evidence="1">
    <location>
        <begin position="708"/>
        <end position="817"/>
    </location>
</feature>
<comment type="caution">
    <text evidence="3">The sequence shown here is derived from an EMBL/GenBank/DDBJ whole genome shotgun (WGS) entry which is preliminary data.</text>
</comment>
<feature type="compositionally biased region" description="Pro residues" evidence="1">
    <location>
        <begin position="1019"/>
        <end position="1034"/>
    </location>
</feature>
<gene>
    <name evidence="3" type="ORF">BJ322DRAFT_222740</name>
</gene>
<evidence type="ECO:0000256" key="1">
    <source>
        <dbReference type="SAM" id="MobiDB-lite"/>
    </source>
</evidence>
<feature type="domain" description="Meiotically up-regulated protein Msb1/Mug8" evidence="2">
    <location>
        <begin position="111"/>
        <end position="333"/>
    </location>
</feature>
<dbReference type="InterPro" id="IPR008936">
    <property type="entry name" value="Rho_GTPase_activation_prot"/>
</dbReference>
<dbReference type="SUPFAM" id="SSF48350">
    <property type="entry name" value="GTPase activation domain, GAP"/>
    <property type="match status" value="1"/>
</dbReference>
<dbReference type="EMBL" id="WIUZ02000012">
    <property type="protein sequence ID" value="KAF9782476.1"/>
    <property type="molecule type" value="Genomic_DNA"/>
</dbReference>
<feature type="compositionally biased region" description="Basic and acidic residues" evidence="1">
    <location>
        <begin position="43"/>
        <end position="52"/>
    </location>
</feature>
<feature type="compositionally biased region" description="Polar residues" evidence="1">
    <location>
        <begin position="8"/>
        <end position="21"/>
    </location>
</feature>
<feature type="compositionally biased region" description="Low complexity" evidence="1">
    <location>
        <begin position="760"/>
        <end position="785"/>
    </location>
</feature>
<dbReference type="PANTHER" id="PTHR28093">
    <property type="entry name" value="MORPHOGENESIS-RELATED PROTEIN MSB1"/>
    <property type="match status" value="1"/>
</dbReference>
<dbReference type="InterPro" id="IPR037508">
    <property type="entry name" value="Msb1/Mug8"/>
</dbReference>
<protein>
    <recommendedName>
        <fullName evidence="2">Meiotically up-regulated protein Msb1/Mug8 domain-containing protein</fullName>
    </recommendedName>
</protein>
<feature type="compositionally biased region" description="Basic and acidic residues" evidence="1">
    <location>
        <begin position="960"/>
        <end position="980"/>
    </location>
</feature>
<dbReference type="OrthoDB" id="3362494at2759"/>
<accession>A0A9P6L4M8</accession>
<dbReference type="PANTHER" id="PTHR28093:SF1">
    <property type="entry name" value="MORPHOGENESIS-RELATED PROTEIN MSB1"/>
    <property type="match status" value="1"/>
</dbReference>
<feature type="region of interest" description="Disordered" evidence="1">
    <location>
        <begin position="1"/>
        <end position="65"/>
    </location>
</feature>
<dbReference type="InterPro" id="IPR012965">
    <property type="entry name" value="Msb1/Mug8_dom"/>
</dbReference>
<evidence type="ECO:0000259" key="2">
    <source>
        <dbReference type="Pfam" id="PF08101"/>
    </source>
</evidence>
<keyword evidence="4" id="KW-1185">Reference proteome</keyword>
<sequence>MPSLFSRARTTSTSKPSQTANGVDEFGRAPTPLRNKSSFGTPTKKDKKDRSARSRTLSTPEPDAQEFFSEIPDGSFLPLNLNPPRFDTPEREITYDYGYLSYKRHVVLGLEEISRLVDVVTQELCTRGLTTPFIFSALALDVSATSTTRLIEAFLQTCNSIHPSVDQKWREEARFAGPHELGMCLRWGLARAVRIVGGLEVRGLLNYEFYVDWRDSESAMNYPPAFFTNFLDALDPVLQSLLITLLTLLSRLSAHSASSGHTPPSLSPLFGPLLFGLGPSSLSFHHAYHRYLRATNATEHIILASIRWQDATSNTGLGVPARLKDWIRGYPSMLPSQAMQKQERLSPRKGAKTIRVVTVRRNVRMYSPDLVKTAAGWASRPMGLSDINSLTSSKEWERIFPPSLKLPPRYSDSYRKRMNLPPAFHPDTGPGVPSLQSSLSSASSTTSMENGQLLNKPGEDRFRSLTDLKWGEFESSGFGNLFADDKKLQFDLTEGARAARRVKRQTLTWNDFSQAGFSRADDPLNTTLQFSTPLTATINQWPTQNAEISRKLKKTQRSLPPFGWDTEPVMASEEVIEEAFVDVFCDLVYGGGWMDIERGEDVDRECNWALVEYKSLPVSRSKTVSGAGDPRTSTALILYEEFVPLEYRQKLAASGNSRKKLPFLFSSKPKQWKPAATLNGKPYTLGSVPDSPSYREVEFEGMLRAGNTTRVIKMDPKNSKPAASPLNKSVSSPDHPSPRQSGPPSGPLFTSRSDSPAYHPQPIQTPTVIQTPTIPLSSSISSGEETPTKQKLRFRIPGGLPVGGPASTRRRSGLPPAEYDTIDFETRLASYSDDELNGGLERPMTKREKRQSRDDAWVDILVGSSRRFGGQDATMKARRSDPDLAKQEIAQVLATVSPPSDDEQDEVVLEPIEVPARFSAENPPSSIDHGPFGANATEEEEDEDEAVSAPRPRRPGYFDFHPERRRAAGVEDDPRTRLTYDDSDSEADYPRKESLDWSQQSGDNEPDSRAPAPAQNITPPRPLPSKPQPKPSPPHTNVEGLLPPPTIIEPQQTPPKGKISSLIEVYREKERAAAQPAPQPARLSPQPSVSPQPVPQPQVRPLPLPVPKPGPSNVTPPPPRTPSPDHPVDPLTLVDQSPSGPGRYIHGAPLHNVVEEEEE</sequence>
<name>A0A9P6L4M8_9AGAM</name>
<reference evidence="3" key="1">
    <citation type="journal article" date="2020" name="Nat. Commun.">
        <title>Large-scale genome sequencing of mycorrhizal fungi provides insights into the early evolution of symbiotic traits.</title>
        <authorList>
            <person name="Miyauchi S."/>
            <person name="Kiss E."/>
            <person name="Kuo A."/>
            <person name="Drula E."/>
            <person name="Kohler A."/>
            <person name="Sanchez-Garcia M."/>
            <person name="Morin E."/>
            <person name="Andreopoulos B."/>
            <person name="Barry K.W."/>
            <person name="Bonito G."/>
            <person name="Buee M."/>
            <person name="Carver A."/>
            <person name="Chen C."/>
            <person name="Cichocki N."/>
            <person name="Clum A."/>
            <person name="Culley D."/>
            <person name="Crous P.W."/>
            <person name="Fauchery L."/>
            <person name="Girlanda M."/>
            <person name="Hayes R.D."/>
            <person name="Keri Z."/>
            <person name="LaButti K."/>
            <person name="Lipzen A."/>
            <person name="Lombard V."/>
            <person name="Magnuson J."/>
            <person name="Maillard F."/>
            <person name="Murat C."/>
            <person name="Nolan M."/>
            <person name="Ohm R.A."/>
            <person name="Pangilinan J."/>
            <person name="Pereira M.F."/>
            <person name="Perotto S."/>
            <person name="Peter M."/>
            <person name="Pfister S."/>
            <person name="Riley R."/>
            <person name="Sitrit Y."/>
            <person name="Stielow J.B."/>
            <person name="Szollosi G."/>
            <person name="Zifcakova L."/>
            <person name="Stursova M."/>
            <person name="Spatafora J.W."/>
            <person name="Tedersoo L."/>
            <person name="Vaario L.M."/>
            <person name="Yamada A."/>
            <person name="Yan M."/>
            <person name="Wang P."/>
            <person name="Xu J."/>
            <person name="Bruns T."/>
            <person name="Baldrian P."/>
            <person name="Vilgalys R."/>
            <person name="Dunand C."/>
            <person name="Henrissat B."/>
            <person name="Grigoriev I.V."/>
            <person name="Hibbett D."/>
            <person name="Nagy L.G."/>
            <person name="Martin F.M."/>
        </authorList>
    </citation>
    <scope>NUCLEOTIDE SEQUENCE</scope>
    <source>
        <strain evidence="3">UH-Tt-Lm1</strain>
    </source>
</reference>
<dbReference type="Gene3D" id="1.10.555.10">
    <property type="entry name" value="Rho GTPase activation protein"/>
    <property type="match status" value="1"/>
</dbReference>
<dbReference type="Pfam" id="PF08101">
    <property type="entry name" value="Msb1-Mug8_dom"/>
    <property type="match status" value="1"/>
</dbReference>
<proteinExistence type="predicted"/>
<reference evidence="3" key="2">
    <citation type="submission" date="2020-11" db="EMBL/GenBank/DDBJ databases">
        <authorList>
            <consortium name="DOE Joint Genome Institute"/>
            <person name="Kuo A."/>
            <person name="Miyauchi S."/>
            <person name="Kiss E."/>
            <person name="Drula E."/>
            <person name="Kohler A."/>
            <person name="Sanchez-Garcia M."/>
            <person name="Andreopoulos B."/>
            <person name="Barry K.W."/>
            <person name="Bonito G."/>
            <person name="Buee M."/>
            <person name="Carver A."/>
            <person name="Chen C."/>
            <person name="Cichocki N."/>
            <person name="Clum A."/>
            <person name="Culley D."/>
            <person name="Crous P.W."/>
            <person name="Fauchery L."/>
            <person name="Girlanda M."/>
            <person name="Hayes R."/>
            <person name="Keri Z."/>
            <person name="Labutti K."/>
            <person name="Lipzen A."/>
            <person name="Lombard V."/>
            <person name="Magnuson J."/>
            <person name="Maillard F."/>
            <person name="Morin E."/>
            <person name="Murat C."/>
            <person name="Nolan M."/>
            <person name="Ohm R."/>
            <person name="Pangilinan J."/>
            <person name="Pereira M."/>
            <person name="Perotto S."/>
            <person name="Peter M."/>
            <person name="Riley R."/>
            <person name="Sitrit Y."/>
            <person name="Stielow B."/>
            <person name="Szollosi G."/>
            <person name="Zifcakova L."/>
            <person name="Stursova M."/>
            <person name="Spatafora J.W."/>
            <person name="Tedersoo L."/>
            <person name="Vaario L.-M."/>
            <person name="Yamada A."/>
            <person name="Yan M."/>
            <person name="Wang P."/>
            <person name="Xu J."/>
            <person name="Bruns T."/>
            <person name="Baldrian P."/>
            <person name="Vilgalys R."/>
            <person name="Henrissat B."/>
            <person name="Grigoriev I.V."/>
            <person name="Hibbett D."/>
            <person name="Nagy L.G."/>
            <person name="Martin F.M."/>
        </authorList>
    </citation>
    <scope>NUCLEOTIDE SEQUENCE</scope>
    <source>
        <strain evidence="3">UH-Tt-Lm1</strain>
    </source>
</reference>
<feature type="compositionally biased region" description="Low complexity" evidence="1">
    <location>
        <begin position="1073"/>
        <end position="1087"/>
    </location>
</feature>
<feature type="region of interest" description="Disordered" evidence="1">
    <location>
        <begin position="893"/>
        <end position="1159"/>
    </location>
</feature>
<feature type="region of interest" description="Disordered" evidence="1">
    <location>
        <begin position="419"/>
        <end position="459"/>
    </location>
</feature>